<keyword evidence="8 13" id="KW-0812">Transmembrane</keyword>
<evidence type="ECO:0000313" key="14">
    <source>
        <dbReference type="EMBL" id="MBC2650650.1"/>
    </source>
</evidence>
<evidence type="ECO:0000256" key="2">
    <source>
        <dbReference type="ARBA" id="ARBA00004162"/>
    </source>
</evidence>
<comment type="function">
    <text evidence="1">The SecYEG-SecDF-YajC-YidC holo-translocon (HTL) protein secretase/insertase is a supercomplex required for protein secretion, insertion of proteins into membranes, and assembly of membrane protein complexes. While the SecYEG complex is essential for assembly of a number of proteins and complexes, the SecDF-YajC-YidC subcomplex facilitates these functions.</text>
</comment>
<name>A0A7X1F5A1_9SPHN</name>
<protein>
    <recommendedName>
        <fullName evidence="5">Sec translocon accessory complex subunit YajC</fullName>
    </recommendedName>
</protein>
<keyword evidence="9" id="KW-0653">Protein transport</keyword>
<dbReference type="AlphaFoldDB" id="A0A7X1F5A1"/>
<evidence type="ECO:0000256" key="11">
    <source>
        <dbReference type="ARBA" id="ARBA00023010"/>
    </source>
</evidence>
<dbReference type="RefSeq" id="WP_185682068.1">
    <property type="nucleotide sequence ID" value="NZ_JACLAU010000002.1"/>
</dbReference>
<organism evidence="14 15">
    <name type="scientific">Novosphingobium aerophilum</name>
    <dbReference type="NCBI Taxonomy" id="2839843"/>
    <lineage>
        <taxon>Bacteria</taxon>
        <taxon>Pseudomonadati</taxon>
        <taxon>Pseudomonadota</taxon>
        <taxon>Alphaproteobacteria</taxon>
        <taxon>Sphingomonadales</taxon>
        <taxon>Sphingomonadaceae</taxon>
        <taxon>Novosphingobium</taxon>
    </lineage>
</organism>
<keyword evidence="10 13" id="KW-1133">Transmembrane helix</keyword>
<evidence type="ECO:0000256" key="12">
    <source>
        <dbReference type="ARBA" id="ARBA00023136"/>
    </source>
</evidence>
<keyword evidence="7" id="KW-1003">Cell membrane</keyword>
<keyword evidence="11" id="KW-0811">Translocation</keyword>
<evidence type="ECO:0000313" key="15">
    <source>
        <dbReference type="Proteomes" id="UP000520156"/>
    </source>
</evidence>
<dbReference type="GO" id="GO:0005886">
    <property type="term" value="C:plasma membrane"/>
    <property type="evidence" value="ECO:0007669"/>
    <property type="project" value="UniProtKB-SubCell"/>
</dbReference>
<evidence type="ECO:0000256" key="5">
    <source>
        <dbReference type="ARBA" id="ARBA00014962"/>
    </source>
</evidence>
<comment type="similarity">
    <text evidence="3">Belongs to the YajC family.</text>
</comment>
<dbReference type="Proteomes" id="UP000520156">
    <property type="component" value="Unassembled WGS sequence"/>
</dbReference>
<sequence>MSSASLTLLAAATAGAPPAWTSFIPFVGMGLVFYFLLLRPQMQQQKRQRAKLAAIKKGDQVVTAGGLLGKVIKVEELYVELELGPNVKVRAVKATIADVLQPGGVPAND</sequence>
<dbReference type="PANTHER" id="PTHR33909:SF1">
    <property type="entry name" value="SEC TRANSLOCON ACCESSORY COMPLEX SUBUNIT YAJC"/>
    <property type="match status" value="1"/>
</dbReference>
<evidence type="ECO:0000256" key="10">
    <source>
        <dbReference type="ARBA" id="ARBA00022989"/>
    </source>
</evidence>
<dbReference type="Pfam" id="PF02699">
    <property type="entry name" value="YajC"/>
    <property type="match status" value="1"/>
</dbReference>
<dbReference type="SMART" id="SM01323">
    <property type="entry name" value="YajC"/>
    <property type="match status" value="1"/>
</dbReference>
<comment type="caution">
    <text evidence="14">The sequence shown here is derived from an EMBL/GenBank/DDBJ whole genome shotgun (WGS) entry which is preliminary data.</text>
</comment>
<evidence type="ECO:0000256" key="4">
    <source>
        <dbReference type="ARBA" id="ARBA00011718"/>
    </source>
</evidence>
<comment type="subunit">
    <text evidence="4">Part of the SecDF-YidC-YajC translocase complex. The SecDF-YidC-YajC translocase forms a supercomplex with SecYEG, called the holo-translocon (HTL).</text>
</comment>
<keyword evidence="6" id="KW-0813">Transport</keyword>
<dbReference type="EMBL" id="JACLAU010000002">
    <property type="protein sequence ID" value="MBC2650650.1"/>
    <property type="molecule type" value="Genomic_DNA"/>
</dbReference>
<gene>
    <name evidence="14" type="primary">yajC</name>
    <name evidence="14" type="ORF">H7F49_02935</name>
</gene>
<dbReference type="InterPro" id="IPR003849">
    <property type="entry name" value="Preprotein_translocase_YajC"/>
</dbReference>
<evidence type="ECO:0000256" key="1">
    <source>
        <dbReference type="ARBA" id="ARBA00002061"/>
    </source>
</evidence>
<accession>A0A7X1F5A1</accession>
<keyword evidence="15" id="KW-1185">Reference proteome</keyword>
<evidence type="ECO:0000256" key="7">
    <source>
        <dbReference type="ARBA" id="ARBA00022475"/>
    </source>
</evidence>
<dbReference type="PANTHER" id="PTHR33909">
    <property type="entry name" value="SEC TRANSLOCON ACCESSORY COMPLEX SUBUNIT YAJC"/>
    <property type="match status" value="1"/>
</dbReference>
<feature type="transmembrane region" description="Helical" evidence="13">
    <location>
        <begin position="24"/>
        <end position="42"/>
    </location>
</feature>
<evidence type="ECO:0000256" key="3">
    <source>
        <dbReference type="ARBA" id="ARBA00006742"/>
    </source>
</evidence>
<proteinExistence type="inferred from homology"/>
<evidence type="ECO:0000256" key="13">
    <source>
        <dbReference type="SAM" id="Phobius"/>
    </source>
</evidence>
<evidence type="ECO:0000256" key="8">
    <source>
        <dbReference type="ARBA" id="ARBA00022692"/>
    </source>
</evidence>
<reference evidence="14 15" key="1">
    <citation type="submission" date="2020-08" db="EMBL/GenBank/DDBJ databases">
        <title>The genome sequence of Novosphingobium flavum 4Y4.</title>
        <authorList>
            <person name="Liu Y."/>
        </authorList>
    </citation>
    <scope>NUCLEOTIDE SEQUENCE [LARGE SCALE GENOMIC DNA]</scope>
    <source>
        <strain evidence="14 15">4Y4</strain>
    </source>
</reference>
<keyword evidence="12 13" id="KW-0472">Membrane</keyword>
<comment type="subcellular location">
    <subcellularLocation>
        <location evidence="2">Cell membrane</location>
        <topology evidence="2">Single-pass membrane protein</topology>
    </subcellularLocation>
</comment>
<dbReference type="PRINTS" id="PR01853">
    <property type="entry name" value="YAJCTRNLCASE"/>
</dbReference>
<dbReference type="NCBIfam" id="TIGR00739">
    <property type="entry name" value="yajC"/>
    <property type="match status" value="1"/>
</dbReference>
<evidence type="ECO:0000256" key="6">
    <source>
        <dbReference type="ARBA" id="ARBA00022448"/>
    </source>
</evidence>
<evidence type="ECO:0000256" key="9">
    <source>
        <dbReference type="ARBA" id="ARBA00022927"/>
    </source>
</evidence>
<dbReference type="GO" id="GO:0015031">
    <property type="term" value="P:protein transport"/>
    <property type="evidence" value="ECO:0007669"/>
    <property type="project" value="UniProtKB-KW"/>
</dbReference>